<evidence type="ECO:0000256" key="1">
    <source>
        <dbReference type="SAM" id="SignalP"/>
    </source>
</evidence>
<dbReference type="EMBL" id="JAXCGZ010002242">
    <property type="protein sequence ID" value="KAK7084156.1"/>
    <property type="molecule type" value="Genomic_DNA"/>
</dbReference>
<feature type="signal peptide" evidence="1">
    <location>
        <begin position="1"/>
        <end position="30"/>
    </location>
</feature>
<evidence type="ECO:0000313" key="3">
    <source>
        <dbReference type="Proteomes" id="UP001381693"/>
    </source>
</evidence>
<dbReference type="AlphaFoldDB" id="A0AAN9A7X0"/>
<evidence type="ECO:0000313" key="2">
    <source>
        <dbReference type="EMBL" id="KAK7084156.1"/>
    </source>
</evidence>
<keyword evidence="1" id="KW-0732">Signal</keyword>
<organism evidence="2 3">
    <name type="scientific">Halocaridina rubra</name>
    <name type="common">Hawaiian red shrimp</name>
    <dbReference type="NCBI Taxonomy" id="373956"/>
    <lineage>
        <taxon>Eukaryota</taxon>
        <taxon>Metazoa</taxon>
        <taxon>Ecdysozoa</taxon>
        <taxon>Arthropoda</taxon>
        <taxon>Crustacea</taxon>
        <taxon>Multicrustacea</taxon>
        <taxon>Malacostraca</taxon>
        <taxon>Eumalacostraca</taxon>
        <taxon>Eucarida</taxon>
        <taxon>Decapoda</taxon>
        <taxon>Pleocyemata</taxon>
        <taxon>Caridea</taxon>
        <taxon>Atyoidea</taxon>
        <taxon>Atyidae</taxon>
        <taxon>Halocaridina</taxon>
    </lineage>
</organism>
<dbReference type="Proteomes" id="UP001381693">
    <property type="component" value="Unassembled WGS sequence"/>
</dbReference>
<feature type="chain" id="PRO_5043045371" evidence="1">
    <location>
        <begin position="31"/>
        <end position="88"/>
    </location>
</feature>
<name>A0AAN9A7X0_HALRR</name>
<protein>
    <submittedName>
        <fullName evidence="2">Uncharacterized protein</fullName>
    </submittedName>
</protein>
<accession>A0AAN9A7X0</accession>
<keyword evidence="3" id="KW-1185">Reference proteome</keyword>
<comment type="caution">
    <text evidence="2">The sequence shown here is derived from an EMBL/GenBank/DDBJ whole genome shotgun (WGS) entry which is preliminary data.</text>
</comment>
<sequence length="88" mass="9798">MHTLRALWEISGSAVAFLVDSGLCCQTAQGYNNNDNNISSKQQLLYYIPPITLSYASVTKMGVDWEYLQGVTGTAEEWGEAEVEDLYQ</sequence>
<reference evidence="2 3" key="1">
    <citation type="submission" date="2023-11" db="EMBL/GenBank/DDBJ databases">
        <title>Halocaridina rubra genome assembly.</title>
        <authorList>
            <person name="Smith C."/>
        </authorList>
    </citation>
    <scope>NUCLEOTIDE SEQUENCE [LARGE SCALE GENOMIC DNA]</scope>
    <source>
        <strain evidence="2">EP-1</strain>
        <tissue evidence="2">Whole</tissue>
    </source>
</reference>
<proteinExistence type="predicted"/>
<gene>
    <name evidence="2" type="ORF">SK128_006299</name>
</gene>
<feature type="non-terminal residue" evidence="2">
    <location>
        <position position="88"/>
    </location>
</feature>